<feature type="region of interest" description="Disordered" evidence="1">
    <location>
        <begin position="1"/>
        <end position="33"/>
    </location>
</feature>
<accession>A0A9Q9EHM3</accession>
<keyword evidence="3" id="KW-1185">Reference proteome</keyword>
<gene>
    <name evidence="2" type="ORF">Slin15195_G052800</name>
</gene>
<dbReference type="Proteomes" id="UP001056384">
    <property type="component" value="Chromosome 4"/>
</dbReference>
<evidence type="ECO:0000256" key="1">
    <source>
        <dbReference type="SAM" id="MobiDB-lite"/>
    </source>
</evidence>
<organism evidence="2 3">
    <name type="scientific">Septoria linicola</name>
    <dbReference type="NCBI Taxonomy" id="215465"/>
    <lineage>
        <taxon>Eukaryota</taxon>
        <taxon>Fungi</taxon>
        <taxon>Dikarya</taxon>
        <taxon>Ascomycota</taxon>
        <taxon>Pezizomycotina</taxon>
        <taxon>Dothideomycetes</taxon>
        <taxon>Dothideomycetidae</taxon>
        <taxon>Mycosphaerellales</taxon>
        <taxon>Mycosphaerellaceae</taxon>
        <taxon>Septoria</taxon>
    </lineage>
</organism>
<reference evidence="2" key="1">
    <citation type="submission" date="2022-06" db="EMBL/GenBank/DDBJ databases">
        <title>Complete genome sequences of two strains of the flax pathogen Septoria linicola.</title>
        <authorList>
            <person name="Lapalu N."/>
            <person name="Simon A."/>
            <person name="Demenou B."/>
            <person name="Paumier D."/>
            <person name="Guillot M.-P."/>
            <person name="Gout L."/>
            <person name="Valade R."/>
        </authorList>
    </citation>
    <scope>NUCLEOTIDE SEQUENCE</scope>
    <source>
        <strain evidence="2">SE15195</strain>
    </source>
</reference>
<dbReference type="OrthoDB" id="3640566at2759"/>
<dbReference type="AlphaFoldDB" id="A0A9Q9EHM3"/>
<name>A0A9Q9EHM3_9PEZI</name>
<proteinExistence type="predicted"/>
<sequence length="102" mass="11419">MLEPFPSKKPQRPEASLPSYSEANGGRSSIDIEEKDMKIEKAAKQSKMSALKSLFKDKTTASPAYCETGTMSTEEEKAALEARRQLQERISTQNRSQMRFGS</sequence>
<evidence type="ECO:0000313" key="3">
    <source>
        <dbReference type="Proteomes" id="UP001056384"/>
    </source>
</evidence>
<evidence type="ECO:0000313" key="2">
    <source>
        <dbReference type="EMBL" id="USW51961.1"/>
    </source>
</evidence>
<dbReference type="EMBL" id="CP099421">
    <property type="protein sequence ID" value="USW51961.1"/>
    <property type="molecule type" value="Genomic_DNA"/>
</dbReference>
<protein>
    <submittedName>
        <fullName evidence="2">Uncharacterized protein</fullName>
    </submittedName>
</protein>